<dbReference type="PANTHER" id="PTHR40518:SF1">
    <property type="entry name" value="ACETOACETATE DECARBOXYLASE"/>
    <property type="match status" value="1"/>
</dbReference>
<dbReference type="OrthoDB" id="9970474at2759"/>
<dbReference type="AlphaFoldDB" id="A0A8E2F0U2"/>
<accession>A0A8E2F0U2</accession>
<dbReference type="PANTHER" id="PTHR40518">
    <property type="entry name" value="ACETOACETATE DECARBOXYLASE"/>
    <property type="match status" value="1"/>
</dbReference>
<organism evidence="1 2">
    <name type="scientific">Glonium stellatum</name>
    <dbReference type="NCBI Taxonomy" id="574774"/>
    <lineage>
        <taxon>Eukaryota</taxon>
        <taxon>Fungi</taxon>
        <taxon>Dikarya</taxon>
        <taxon>Ascomycota</taxon>
        <taxon>Pezizomycotina</taxon>
        <taxon>Dothideomycetes</taxon>
        <taxon>Pleosporomycetidae</taxon>
        <taxon>Gloniales</taxon>
        <taxon>Gloniaceae</taxon>
        <taxon>Glonium</taxon>
    </lineage>
</organism>
<gene>
    <name evidence="1" type="ORF">AOQ84DRAFT_354452</name>
</gene>
<evidence type="ECO:0000313" key="2">
    <source>
        <dbReference type="Proteomes" id="UP000250140"/>
    </source>
</evidence>
<keyword evidence="2" id="KW-1185">Reference proteome</keyword>
<protein>
    <submittedName>
        <fullName evidence="1">Uncharacterized protein</fullName>
    </submittedName>
</protein>
<name>A0A8E2F0U2_9PEZI</name>
<proteinExistence type="predicted"/>
<sequence>MPSSEPPVPIKPAPWTTKCTSYWMMLNMRKLPEGVYAPLEASSPEFADPQLAGEFKGGLGMIMVVRYEDTPAGKCGCDFCFFSSSSSSSLFPLRYFSNRVKRGC</sequence>
<evidence type="ECO:0000313" key="1">
    <source>
        <dbReference type="EMBL" id="OCL08502.1"/>
    </source>
</evidence>
<dbReference type="EMBL" id="KV749645">
    <property type="protein sequence ID" value="OCL08502.1"/>
    <property type="molecule type" value="Genomic_DNA"/>
</dbReference>
<reference evidence="1 2" key="1">
    <citation type="journal article" date="2016" name="Nat. Commun.">
        <title>Ectomycorrhizal ecology is imprinted in the genome of the dominant symbiotic fungus Cenococcum geophilum.</title>
        <authorList>
            <consortium name="DOE Joint Genome Institute"/>
            <person name="Peter M."/>
            <person name="Kohler A."/>
            <person name="Ohm R.A."/>
            <person name="Kuo A."/>
            <person name="Krutzmann J."/>
            <person name="Morin E."/>
            <person name="Arend M."/>
            <person name="Barry K.W."/>
            <person name="Binder M."/>
            <person name="Choi C."/>
            <person name="Clum A."/>
            <person name="Copeland A."/>
            <person name="Grisel N."/>
            <person name="Haridas S."/>
            <person name="Kipfer T."/>
            <person name="LaButti K."/>
            <person name="Lindquist E."/>
            <person name="Lipzen A."/>
            <person name="Maire R."/>
            <person name="Meier B."/>
            <person name="Mihaltcheva S."/>
            <person name="Molinier V."/>
            <person name="Murat C."/>
            <person name="Poggeler S."/>
            <person name="Quandt C.A."/>
            <person name="Sperisen C."/>
            <person name="Tritt A."/>
            <person name="Tisserant E."/>
            <person name="Crous P.W."/>
            <person name="Henrissat B."/>
            <person name="Nehls U."/>
            <person name="Egli S."/>
            <person name="Spatafora J.W."/>
            <person name="Grigoriev I.V."/>
            <person name="Martin F.M."/>
        </authorList>
    </citation>
    <scope>NUCLEOTIDE SEQUENCE [LARGE SCALE GENOMIC DNA]</scope>
    <source>
        <strain evidence="1 2">CBS 207.34</strain>
    </source>
</reference>
<dbReference type="Proteomes" id="UP000250140">
    <property type="component" value="Unassembled WGS sequence"/>
</dbReference>